<keyword evidence="6 9" id="KW-0472">Membrane</keyword>
<keyword evidence="3" id="KW-1003">Cell membrane</keyword>
<dbReference type="GO" id="GO:0032870">
    <property type="term" value="P:cellular response to hormone stimulus"/>
    <property type="evidence" value="ECO:0007669"/>
    <property type="project" value="TreeGrafter"/>
</dbReference>
<evidence type="ECO:0000256" key="3">
    <source>
        <dbReference type="ARBA" id="ARBA00022475"/>
    </source>
</evidence>
<evidence type="ECO:0000256" key="7">
    <source>
        <dbReference type="ARBA" id="ARBA00023170"/>
    </source>
</evidence>
<dbReference type="InterPro" id="IPR000276">
    <property type="entry name" value="GPCR_Rhodpsn"/>
</dbReference>
<feature type="transmembrane region" description="Helical" evidence="9">
    <location>
        <begin position="41"/>
        <end position="64"/>
    </location>
</feature>
<evidence type="ECO:0000256" key="9">
    <source>
        <dbReference type="SAM" id="Phobius"/>
    </source>
</evidence>
<evidence type="ECO:0000256" key="8">
    <source>
        <dbReference type="RuleBase" id="RU000688"/>
    </source>
</evidence>
<dbReference type="GO" id="GO:0004930">
    <property type="term" value="F:G protein-coupled receptor activity"/>
    <property type="evidence" value="ECO:0007669"/>
    <property type="project" value="UniProtKB-KW"/>
</dbReference>
<name>A0AAE1TTJ7_9EUCA</name>
<evidence type="ECO:0000256" key="4">
    <source>
        <dbReference type="ARBA" id="ARBA00022692"/>
    </source>
</evidence>
<keyword evidence="7 8" id="KW-0675">Receptor</keyword>
<dbReference type="PROSITE" id="PS00237">
    <property type="entry name" value="G_PROTEIN_RECEP_F1_1"/>
    <property type="match status" value="1"/>
</dbReference>
<dbReference type="GO" id="GO:0042277">
    <property type="term" value="F:peptide binding"/>
    <property type="evidence" value="ECO:0007669"/>
    <property type="project" value="TreeGrafter"/>
</dbReference>
<sequence>MIFNSSHVITICAYSCLMVLSALGNIYVLKSIASHGWRWRVSRVTLMILHLTIADLLVTFLLMPLEIGWAWTVSWRAGDLACRALAFCRTFGVFLSGFLLVVISIDRYYAVLRPLTVTEAKRGMRRMLWVAWMASILCSLPQALIFHVERHPDHPDFEQCVTFHSFPSHVYELIYNVTGFVFMYAVPLVTIIVCYGSILVAIFNRDDRESAQKVDPRVQASLFIFAVANSTVNPIVYGYFNVRRVRGNGSCGGGGGGGTRVMKRRANKRIIYKPPFRQHLWFKVVVSSDVKRILYFGNKERLEAGRGKRMREEEEEILVRGKRMREEEETLVRGKRMREEEEETFVRGKRIKEEG</sequence>
<dbReference type="AlphaFoldDB" id="A0AAE1TTJ7"/>
<evidence type="ECO:0000256" key="2">
    <source>
        <dbReference type="ARBA" id="ARBA00010663"/>
    </source>
</evidence>
<feature type="transmembrane region" description="Helical" evidence="9">
    <location>
        <begin position="173"/>
        <end position="202"/>
    </location>
</feature>
<dbReference type="PROSITE" id="PS50262">
    <property type="entry name" value="G_PROTEIN_RECEP_F1_2"/>
    <property type="match status" value="1"/>
</dbReference>
<protein>
    <recommendedName>
        <fullName evidence="10">G-protein coupled receptors family 1 profile domain-containing protein</fullName>
    </recommendedName>
</protein>
<keyword evidence="12" id="KW-1185">Reference proteome</keyword>
<gene>
    <name evidence="11" type="ORF">Pmani_029752</name>
</gene>
<dbReference type="InterPro" id="IPR017452">
    <property type="entry name" value="GPCR_Rhodpsn_7TM"/>
</dbReference>
<evidence type="ECO:0000256" key="5">
    <source>
        <dbReference type="ARBA" id="ARBA00022989"/>
    </source>
</evidence>
<dbReference type="GO" id="GO:0097003">
    <property type="term" value="F:adipokinetic hormone receptor activity"/>
    <property type="evidence" value="ECO:0007669"/>
    <property type="project" value="TreeGrafter"/>
</dbReference>
<dbReference type="Proteomes" id="UP001292094">
    <property type="component" value="Unassembled WGS sequence"/>
</dbReference>
<dbReference type="PRINTS" id="PR00237">
    <property type="entry name" value="GPCRRHODOPSN"/>
</dbReference>
<comment type="caution">
    <text evidence="11">The sequence shown here is derived from an EMBL/GenBank/DDBJ whole genome shotgun (WGS) entry which is preliminary data.</text>
</comment>
<keyword evidence="8" id="KW-0807">Transducer</keyword>
<keyword evidence="8" id="KW-0297">G-protein coupled receptor</keyword>
<evidence type="ECO:0000256" key="1">
    <source>
        <dbReference type="ARBA" id="ARBA00004651"/>
    </source>
</evidence>
<dbReference type="PANTHER" id="PTHR24241">
    <property type="entry name" value="NEUROPEPTIDE RECEPTOR-RELATED G-PROTEIN COUPLED RECEPTOR"/>
    <property type="match status" value="1"/>
</dbReference>
<evidence type="ECO:0000313" key="12">
    <source>
        <dbReference type="Proteomes" id="UP001292094"/>
    </source>
</evidence>
<evidence type="ECO:0000259" key="10">
    <source>
        <dbReference type="PROSITE" id="PS50262"/>
    </source>
</evidence>
<feature type="transmembrane region" description="Helical" evidence="9">
    <location>
        <begin position="126"/>
        <end position="148"/>
    </location>
</feature>
<dbReference type="Pfam" id="PF00001">
    <property type="entry name" value="7tm_1"/>
    <property type="match status" value="1"/>
</dbReference>
<comment type="subcellular location">
    <subcellularLocation>
        <location evidence="1">Cell membrane</location>
        <topology evidence="1">Multi-pass membrane protein</topology>
    </subcellularLocation>
</comment>
<reference evidence="11" key="1">
    <citation type="submission" date="2023-11" db="EMBL/GenBank/DDBJ databases">
        <title>Genome assemblies of two species of porcelain crab, Petrolisthes cinctipes and Petrolisthes manimaculis (Anomura: Porcellanidae).</title>
        <authorList>
            <person name="Angst P."/>
        </authorList>
    </citation>
    <scope>NUCLEOTIDE SEQUENCE</scope>
    <source>
        <strain evidence="11">PB745_02</strain>
        <tissue evidence="11">Gill</tissue>
    </source>
</reference>
<dbReference type="SUPFAM" id="SSF81321">
    <property type="entry name" value="Family A G protein-coupled receptor-like"/>
    <property type="match status" value="1"/>
</dbReference>
<dbReference type="Gene3D" id="1.20.1070.10">
    <property type="entry name" value="Rhodopsin 7-helix transmembrane proteins"/>
    <property type="match status" value="1"/>
</dbReference>
<dbReference type="GO" id="GO:0005886">
    <property type="term" value="C:plasma membrane"/>
    <property type="evidence" value="ECO:0007669"/>
    <property type="project" value="UniProtKB-SubCell"/>
</dbReference>
<evidence type="ECO:0000313" key="11">
    <source>
        <dbReference type="EMBL" id="KAK4297858.1"/>
    </source>
</evidence>
<keyword evidence="5 9" id="KW-1133">Transmembrane helix</keyword>
<proteinExistence type="inferred from homology"/>
<organism evidence="11 12">
    <name type="scientific">Petrolisthes manimaculis</name>
    <dbReference type="NCBI Taxonomy" id="1843537"/>
    <lineage>
        <taxon>Eukaryota</taxon>
        <taxon>Metazoa</taxon>
        <taxon>Ecdysozoa</taxon>
        <taxon>Arthropoda</taxon>
        <taxon>Crustacea</taxon>
        <taxon>Multicrustacea</taxon>
        <taxon>Malacostraca</taxon>
        <taxon>Eumalacostraca</taxon>
        <taxon>Eucarida</taxon>
        <taxon>Decapoda</taxon>
        <taxon>Pleocyemata</taxon>
        <taxon>Anomura</taxon>
        <taxon>Galatheoidea</taxon>
        <taxon>Porcellanidae</taxon>
        <taxon>Petrolisthes</taxon>
    </lineage>
</organism>
<keyword evidence="4 8" id="KW-0812">Transmembrane</keyword>
<accession>A0AAE1TTJ7</accession>
<dbReference type="EMBL" id="JAWZYT010003555">
    <property type="protein sequence ID" value="KAK4297858.1"/>
    <property type="molecule type" value="Genomic_DNA"/>
</dbReference>
<feature type="transmembrane region" description="Helical" evidence="9">
    <location>
        <begin position="84"/>
        <end position="105"/>
    </location>
</feature>
<dbReference type="PANTHER" id="PTHR24241:SF59">
    <property type="entry name" value="ADIPOKINETIC HORMONE RECEPTOR, ISOFORM C"/>
    <property type="match status" value="1"/>
</dbReference>
<comment type="similarity">
    <text evidence="2 8">Belongs to the G-protein coupled receptor 1 family.</text>
</comment>
<evidence type="ECO:0000256" key="6">
    <source>
        <dbReference type="ARBA" id="ARBA00023136"/>
    </source>
</evidence>
<feature type="transmembrane region" description="Helical" evidence="9">
    <location>
        <begin position="6"/>
        <end position="29"/>
    </location>
</feature>
<feature type="domain" description="G-protein coupled receptors family 1 profile" evidence="10">
    <location>
        <begin position="24"/>
        <end position="227"/>
    </location>
</feature>